<evidence type="ECO:0000256" key="1">
    <source>
        <dbReference type="ARBA" id="ARBA00004123"/>
    </source>
</evidence>
<keyword evidence="6" id="KW-0539">Nucleus</keyword>
<feature type="domain" description="Transcription factor AP-2 C-terminal" evidence="8">
    <location>
        <begin position="414"/>
        <end position="492"/>
    </location>
</feature>
<keyword evidence="9" id="KW-1185">Reference proteome</keyword>
<evidence type="ECO:0000313" key="9">
    <source>
        <dbReference type="Proteomes" id="UP000887540"/>
    </source>
</evidence>
<feature type="compositionally biased region" description="Basic and acidic residues" evidence="7">
    <location>
        <begin position="169"/>
        <end position="178"/>
    </location>
</feature>
<dbReference type="GO" id="GO:0000981">
    <property type="term" value="F:DNA-binding transcription factor activity, RNA polymerase II-specific"/>
    <property type="evidence" value="ECO:0007669"/>
    <property type="project" value="TreeGrafter"/>
</dbReference>
<evidence type="ECO:0000256" key="4">
    <source>
        <dbReference type="ARBA" id="ARBA00023125"/>
    </source>
</evidence>
<keyword evidence="4" id="KW-0238">DNA-binding</keyword>
<keyword evidence="3" id="KW-0805">Transcription regulation</keyword>
<evidence type="ECO:0000313" key="10">
    <source>
        <dbReference type="WBParaSite" id="ACRNAN_scaffold947.g10922.t1"/>
    </source>
</evidence>
<dbReference type="WBParaSite" id="ACRNAN_scaffold947.g10922.t1">
    <property type="protein sequence ID" value="ACRNAN_scaffold947.g10922.t1"/>
    <property type="gene ID" value="ACRNAN_scaffold947.g10922"/>
</dbReference>
<evidence type="ECO:0000256" key="6">
    <source>
        <dbReference type="ARBA" id="ARBA00023242"/>
    </source>
</evidence>
<organism evidence="9 10">
    <name type="scientific">Acrobeloides nanus</name>
    <dbReference type="NCBI Taxonomy" id="290746"/>
    <lineage>
        <taxon>Eukaryota</taxon>
        <taxon>Metazoa</taxon>
        <taxon>Ecdysozoa</taxon>
        <taxon>Nematoda</taxon>
        <taxon>Chromadorea</taxon>
        <taxon>Rhabditida</taxon>
        <taxon>Tylenchina</taxon>
        <taxon>Cephalobomorpha</taxon>
        <taxon>Cephaloboidea</taxon>
        <taxon>Cephalobidae</taxon>
        <taxon>Acrobeloides</taxon>
    </lineage>
</organism>
<evidence type="ECO:0000256" key="3">
    <source>
        <dbReference type="ARBA" id="ARBA00023015"/>
    </source>
</evidence>
<dbReference type="PRINTS" id="PR01748">
    <property type="entry name" value="AP2TNSCPFCT"/>
</dbReference>
<sequence>MPVAEAVNHSPADLMALLKSAMPRHFMSQLISDAQNSQDATGKKSMDPTSALTIKTEDLIKTENPEQKSPEEAVSSTSASSPMDSVSADDRGMSPSMSLPRESEHAERKRPAAIQELLQMKKARLSANDKPQKSPKKSMTTKEEAVSSTENSSVSSTPIPSTSGTLSDIFDRICHNGEEDNETTASSGSSHNGTDHPNPAAALLASFGVNNMQDSSVLMRALQQSVGAALKQQQAAIAAAMSAQVAATGQATPNRLSMASDNGVYEAPVNGSVSHDQVFAQVPGRLSLLSNVVKYKMTVGEVRRRLMGPEAFNFSLLGALLRRAKMPEKSQMLVEELAKVGLSIARGRRRLSQITLLSALTESESVQLAKDFHKIADQEFPAKKLAEYANQQFGKRASPEMLSLVNGTGMLAEKLNRAKINEERMQQLQNTKDMLMEFMELLGQDQSAVMDSNPEPILDPNVQDPLTQFSMLTHGFGTPAILVGMHMFANFIGNQIEGLNEQQKQFNKKR</sequence>
<dbReference type="Pfam" id="PF03299">
    <property type="entry name" value="TF_AP-2"/>
    <property type="match status" value="2"/>
</dbReference>
<dbReference type="PANTHER" id="PTHR10812:SF17">
    <property type="entry name" value="TRANSCRIPTION FACTOR AP-2, ISOFORM D"/>
    <property type="match status" value="1"/>
</dbReference>
<dbReference type="InterPro" id="IPR013854">
    <property type="entry name" value="TF_AP2_C"/>
</dbReference>
<feature type="compositionally biased region" description="Polar residues" evidence="7">
    <location>
        <begin position="74"/>
        <end position="84"/>
    </location>
</feature>
<evidence type="ECO:0000256" key="7">
    <source>
        <dbReference type="SAM" id="MobiDB-lite"/>
    </source>
</evidence>
<dbReference type="InterPro" id="IPR004979">
    <property type="entry name" value="TF_AP2"/>
</dbReference>
<keyword evidence="5" id="KW-0804">Transcription</keyword>
<feature type="compositionally biased region" description="Basic and acidic residues" evidence="7">
    <location>
        <begin position="55"/>
        <end position="71"/>
    </location>
</feature>
<feature type="compositionally biased region" description="Basic and acidic residues" evidence="7">
    <location>
        <begin position="101"/>
        <end position="110"/>
    </location>
</feature>
<evidence type="ECO:0000256" key="5">
    <source>
        <dbReference type="ARBA" id="ARBA00023163"/>
    </source>
</evidence>
<feature type="compositionally biased region" description="Low complexity" evidence="7">
    <location>
        <begin position="146"/>
        <end position="167"/>
    </location>
</feature>
<dbReference type="PANTHER" id="PTHR10812">
    <property type="entry name" value="TRANSCRIPTION FACTOR AP-2"/>
    <property type="match status" value="1"/>
</dbReference>
<dbReference type="GO" id="GO:0000977">
    <property type="term" value="F:RNA polymerase II transcription regulatory region sequence-specific DNA binding"/>
    <property type="evidence" value="ECO:0007669"/>
    <property type="project" value="TreeGrafter"/>
</dbReference>
<feature type="region of interest" description="Disordered" evidence="7">
    <location>
        <begin position="124"/>
        <end position="199"/>
    </location>
</feature>
<reference evidence="10" key="1">
    <citation type="submission" date="2022-11" db="UniProtKB">
        <authorList>
            <consortium name="WormBaseParasite"/>
        </authorList>
    </citation>
    <scope>IDENTIFICATION</scope>
</reference>
<dbReference type="Proteomes" id="UP000887540">
    <property type="component" value="Unplaced"/>
</dbReference>
<comment type="subcellular location">
    <subcellularLocation>
        <location evidence="1">Nucleus</location>
    </subcellularLocation>
</comment>
<accession>A0A914EPA9</accession>
<evidence type="ECO:0000259" key="8">
    <source>
        <dbReference type="Pfam" id="PF03299"/>
    </source>
</evidence>
<dbReference type="GO" id="GO:0042127">
    <property type="term" value="P:regulation of cell population proliferation"/>
    <property type="evidence" value="ECO:0007669"/>
    <property type="project" value="TreeGrafter"/>
</dbReference>
<protein>
    <submittedName>
        <fullName evidence="10">Transcription factor AP-2 C-terminal domain-containing protein</fullName>
    </submittedName>
</protein>
<feature type="domain" description="Transcription factor AP-2 C-terminal" evidence="8">
    <location>
        <begin position="279"/>
        <end position="396"/>
    </location>
</feature>
<dbReference type="AlphaFoldDB" id="A0A914EPA9"/>
<proteinExistence type="inferred from homology"/>
<evidence type="ECO:0000256" key="2">
    <source>
        <dbReference type="ARBA" id="ARBA00007770"/>
    </source>
</evidence>
<feature type="compositionally biased region" description="Polar residues" evidence="7">
    <location>
        <begin position="183"/>
        <end position="192"/>
    </location>
</feature>
<dbReference type="GO" id="GO:0005634">
    <property type="term" value="C:nucleus"/>
    <property type="evidence" value="ECO:0007669"/>
    <property type="project" value="UniProtKB-SubCell"/>
</dbReference>
<comment type="similarity">
    <text evidence="2">Belongs to the AP-2 family.</text>
</comment>
<feature type="region of interest" description="Disordered" evidence="7">
    <location>
        <begin position="32"/>
        <end position="110"/>
    </location>
</feature>
<name>A0A914EPA9_9BILA</name>